<comment type="subcellular location">
    <subcellularLocation>
        <location evidence="1">Cell membrane</location>
        <topology evidence="1">Multi-pass membrane protein</topology>
    </subcellularLocation>
</comment>
<evidence type="ECO:0000313" key="7">
    <source>
        <dbReference type="EMBL" id="MXY94920.1"/>
    </source>
</evidence>
<gene>
    <name evidence="7" type="ORF">F4Y42_15890</name>
</gene>
<evidence type="ECO:0000256" key="1">
    <source>
        <dbReference type="ARBA" id="ARBA00004651"/>
    </source>
</evidence>
<name>A0A6B0YV48_9CHLR</name>
<evidence type="ECO:0000256" key="3">
    <source>
        <dbReference type="ARBA" id="ARBA00022692"/>
    </source>
</evidence>
<feature type="transmembrane region" description="Helical" evidence="6">
    <location>
        <begin position="172"/>
        <end position="191"/>
    </location>
</feature>
<evidence type="ECO:0000256" key="4">
    <source>
        <dbReference type="ARBA" id="ARBA00022989"/>
    </source>
</evidence>
<dbReference type="EMBL" id="VXRG01000130">
    <property type="protein sequence ID" value="MXY94920.1"/>
    <property type="molecule type" value="Genomic_DNA"/>
</dbReference>
<feature type="transmembrane region" description="Helical" evidence="6">
    <location>
        <begin position="253"/>
        <end position="274"/>
    </location>
</feature>
<dbReference type="AlphaFoldDB" id="A0A6B0YV48"/>
<dbReference type="GO" id="GO:0005886">
    <property type="term" value="C:plasma membrane"/>
    <property type="evidence" value="ECO:0007669"/>
    <property type="project" value="UniProtKB-SubCell"/>
</dbReference>
<comment type="caution">
    <text evidence="7">The sequence shown here is derived from an EMBL/GenBank/DDBJ whole genome shotgun (WGS) entry which is preliminary data.</text>
</comment>
<feature type="transmembrane region" description="Helical" evidence="6">
    <location>
        <begin position="50"/>
        <end position="67"/>
    </location>
</feature>
<feature type="transmembrane region" description="Helical" evidence="6">
    <location>
        <begin position="87"/>
        <end position="110"/>
    </location>
</feature>
<accession>A0A6B0YV48</accession>
<dbReference type="InterPro" id="IPR019108">
    <property type="entry name" value="Caa3_assmbl_CtaG-rel"/>
</dbReference>
<keyword evidence="3 6" id="KW-0812">Transmembrane</keyword>
<sequence length="305" mass="33879">MLPSMNLSIKELLTVWAFYPGSAAVLLTILLAYTAGWLRLKRNRSPLASTARLISFCAGTAALALAFHSPLAALQQELLIGRAGQQILIGLLAPPLLWLACPAHVVLRGLPAPARRWVAGRLRKSTWSGQLIRRLTHPLITWLLAFSVFLLWHEPGIANWLLVHPSSYRLGLWGVWFTYMLFWWHPLGTGLRLRRAMHPGIAFLYVIIGGEVPNMVTGVTLAFRNTPAYSYYAGRLPVPELTTIQDQMVSGGIIWFVGSIIYVGVAVGLLGRVFRNFEAPRPQPITWEATERTIAPGLEHRVLGP</sequence>
<proteinExistence type="predicted"/>
<protein>
    <submittedName>
        <fullName evidence="7">Cytochrome c oxidase assembly protein</fullName>
    </submittedName>
</protein>
<keyword evidence="4 6" id="KW-1133">Transmembrane helix</keyword>
<keyword evidence="5 6" id="KW-0472">Membrane</keyword>
<dbReference type="Pfam" id="PF09678">
    <property type="entry name" value="Caa3_CtaG"/>
    <property type="match status" value="1"/>
</dbReference>
<reference evidence="7" key="1">
    <citation type="submission" date="2019-09" db="EMBL/GenBank/DDBJ databases">
        <title>Characterisation of the sponge microbiome using genome-centric metagenomics.</title>
        <authorList>
            <person name="Engelberts J.P."/>
            <person name="Robbins S.J."/>
            <person name="De Goeij J.M."/>
            <person name="Aranda M."/>
            <person name="Bell S.C."/>
            <person name="Webster N.S."/>
        </authorList>
    </citation>
    <scope>NUCLEOTIDE SEQUENCE</scope>
    <source>
        <strain evidence="7">SB0664_bin_27</strain>
    </source>
</reference>
<feature type="transmembrane region" description="Helical" evidence="6">
    <location>
        <begin position="203"/>
        <end position="223"/>
    </location>
</feature>
<feature type="transmembrane region" description="Helical" evidence="6">
    <location>
        <begin position="16"/>
        <end position="38"/>
    </location>
</feature>
<evidence type="ECO:0000256" key="5">
    <source>
        <dbReference type="ARBA" id="ARBA00023136"/>
    </source>
</evidence>
<evidence type="ECO:0000256" key="2">
    <source>
        <dbReference type="ARBA" id="ARBA00022475"/>
    </source>
</evidence>
<organism evidence="7">
    <name type="scientific">Caldilineaceae bacterium SB0664_bin_27</name>
    <dbReference type="NCBI Taxonomy" id="2605260"/>
    <lineage>
        <taxon>Bacteria</taxon>
        <taxon>Bacillati</taxon>
        <taxon>Chloroflexota</taxon>
        <taxon>Caldilineae</taxon>
        <taxon>Caldilineales</taxon>
        <taxon>Caldilineaceae</taxon>
    </lineage>
</organism>
<feature type="transmembrane region" description="Helical" evidence="6">
    <location>
        <begin position="131"/>
        <end position="152"/>
    </location>
</feature>
<evidence type="ECO:0000256" key="6">
    <source>
        <dbReference type="SAM" id="Phobius"/>
    </source>
</evidence>
<keyword evidence="2" id="KW-1003">Cell membrane</keyword>